<feature type="domain" description="YcxB-like C-terminal" evidence="2">
    <location>
        <begin position="127"/>
        <end position="185"/>
    </location>
</feature>
<dbReference type="AlphaFoldDB" id="A0A1V0USD8"/>
<evidence type="ECO:0000313" key="3">
    <source>
        <dbReference type="EMBL" id="ARF68094.1"/>
    </source>
</evidence>
<dbReference type="InterPro" id="IPR025588">
    <property type="entry name" value="YcxB-like_C"/>
</dbReference>
<protein>
    <recommendedName>
        <fullName evidence="2">YcxB-like C-terminal domain-containing protein</fullName>
    </recommendedName>
</protein>
<feature type="transmembrane region" description="Helical" evidence="1">
    <location>
        <begin position="75"/>
        <end position="94"/>
    </location>
</feature>
<proteinExistence type="predicted"/>
<evidence type="ECO:0000256" key="1">
    <source>
        <dbReference type="SAM" id="Phobius"/>
    </source>
</evidence>
<name>A0A1V0USD8_9BACL</name>
<reference evidence="3 4" key="1">
    <citation type="submission" date="2017-03" db="EMBL/GenBank/DDBJ databases">
        <title>Paenibacillus larvae genome sequencing.</title>
        <authorList>
            <person name="Dingman D.W."/>
        </authorList>
    </citation>
    <scope>NUCLEOTIDE SEQUENCE [LARGE SCALE GENOMIC DNA]</scope>
    <source>
        <strain evidence="3 4">SAG 10367</strain>
    </source>
</reference>
<sequence length="207" mass="24112">MMGWNLEVFASITFWRKEPGMKIQCETTADDFITFNMYHMKHAKSVQRSLLIQRFIIPLIYIMIPFILSYMNQEWATPFFVIFIGLAIVWAVFYPKFFESMARRSVTKYVSGANVQHLFGKQTLEVTEDGITEQNNGGETQVKWETVGDLVETDQHLFIYFNGLQAFIIPKQSFPDEESKRQFIETFRKWKQNPAPVSRTAAIPPSS</sequence>
<dbReference type="EMBL" id="CP020557">
    <property type="protein sequence ID" value="ARF68094.1"/>
    <property type="molecule type" value="Genomic_DNA"/>
</dbReference>
<organism evidence="3 4">
    <name type="scientific">Paenibacillus larvae subsp. pulvifaciens</name>
    <dbReference type="NCBI Taxonomy" id="1477"/>
    <lineage>
        <taxon>Bacteria</taxon>
        <taxon>Bacillati</taxon>
        <taxon>Bacillota</taxon>
        <taxon>Bacilli</taxon>
        <taxon>Bacillales</taxon>
        <taxon>Paenibacillaceae</taxon>
        <taxon>Paenibacillus</taxon>
    </lineage>
</organism>
<keyword evidence="1" id="KW-0812">Transmembrane</keyword>
<accession>A0A1V0USD8</accession>
<evidence type="ECO:0000313" key="4">
    <source>
        <dbReference type="Proteomes" id="UP000192727"/>
    </source>
</evidence>
<feature type="transmembrane region" description="Helical" evidence="1">
    <location>
        <begin position="50"/>
        <end position="69"/>
    </location>
</feature>
<keyword evidence="1" id="KW-1133">Transmembrane helix</keyword>
<evidence type="ECO:0000259" key="2">
    <source>
        <dbReference type="Pfam" id="PF14317"/>
    </source>
</evidence>
<dbReference type="Pfam" id="PF14317">
    <property type="entry name" value="YcxB"/>
    <property type="match status" value="1"/>
</dbReference>
<keyword evidence="1" id="KW-0472">Membrane</keyword>
<gene>
    <name evidence="3" type="ORF">B7C51_10010</name>
</gene>
<dbReference type="Proteomes" id="UP000192727">
    <property type="component" value="Chromosome"/>
</dbReference>